<keyword evidence="6" id="KW-0812">Transmembrane</keyword>
<keyword evidence="3" id="KW-0560">Oxidoreductase</keyword>
<dbReference type="PRINTS" id="PR00081">
    <property type="entry name" value="GDHRDH"/>
</dbReference>
<dbReference type="Pfam" id="PF00106">
    <property type="entry name" value="adh_short"/>
    <property type="match status" value="1"/>
</dbReference>
<dbReference type="OrthoDB" id="1933717at2759"/>
<dbReference type="SUPFAM" id="SSF51735">
    <property type="entry name" value="NAD(P)-binding Rossmann-fold domains"/>
    <property type="match status" value="1"/>
</dbReference>
<reference evidence="7 8" key="1">
    <citation type="submission" date="2018-06" db="EMBL/GenBank/DDBJ databases">
        <title>Comparative genomics reveals the genomic features of Rhizophagus irregularis, R. cerebriforme, R. diaphanum and Gigaspora rosea, and their symbiotic lifestyle signature.</title>
        <authorList>
            <person name="Morin E."/>
            <person name="San Clemente H."/>
            <person name="Chen E.C.H."/>
            <person name="De La Providencia I."/>
            <person name="Hainaut M."/>
            <person name="Kuo A."/>
            <person name="Kohler A."/>
            <person name="Murat C."/>
            <person name="Tang N."/>
            <person name="Roy S."/>
            <person name="Loubradou J."/>
            <person name="Henrissat B."/>
            <person name="Grigoriev I.V."/>
            <person name="Corradi N."/>
            <person name="Roux C."/>
            <person name="Martin F.M."/>
        </authorList>
    </citation>
    <scope>NUCLEOTIDE SEQUENCE [LARGE SCALE GENOMIC DNA]</scope>
    <source>
        <strain evidence="7 8">DAOM 227022</strain>
    </source>
</reference>
<evidence type="ECO:0000256" key="2">
    <source>
        <dbReference type="ARBA" id="ARBA00022857"/>
    </source>
</evidence>
<dbReference type="STRING" id="658196.A0A397SPK1"/>
<dbReference type="NCBIfam" id="NF004825">
    <property type="entry name" value="PRK06181.1"/>
    <property type="match status" value="1"/>
</dbReference>
<feature type="transmembrane region" description="Helical" evidence="6">
    <location>
        <begin position="12"/>
        <end position="37"/>
    </location>
</feature>
<dbReference type="PROSITE" id="PS00061">
    <property type="entry name" value="ADH_SHORT"/>
    <property type="match status" value="1"/>
</dbReference>
<dbReference type="GO" id="GO:0016020">
    <property type="term" value="C:membrane"/>
    <property type="evidence" value="ECO:0007669"/>
    <property type="project" value="TreeGrafter"/>
</dbReference>
<dbReference type="InterPro" id="IPR002347">
    <property type="entry name" value="SDR_fam"/>
</dbReference>
<proteinExistence type="inferred from homology"/>
<comment type="function">
    <text evidence="4">Putative oxidoreductase.</text>
</comment>
<dbReference type="GO" id="GO:0016491">
    <property type="term" value="F:oxidoreductase activity"/>
    <property type="evidence" value="ECO:0007669"/>
    <property type="project" value="UniProtKB-KW"/>
</dbReference>
<keyword evidence="8" id="KW-1185">Reference proteome</keyword>
<comment type="similarity">
    <text evidence="1 5">Belongs to the short-chain dehydrogenases/reductases (SDR) family.</text>
</comment>
<evidence type="ECO:0000256" key="5">
    <source>
        <dbReference type="RuleBase" id="RU000363"/>
    </source>
</evidence>
<organism evidence="7 8">
    <name type="scientific">Glomus cerebriforme</name>
    <dbReference type="NCBI Taxonomy" id="658196"/>
    <lineage>
        <taxon>Eukaryota</taxon>
        <taxon>Fungi</taxon>
        <taxon>Fungi incertae sedis</taxon>
        <taxon>Mucoromycota</taxon>
        <taxon>Glomeromycotina</taxon>
        <taxon>Glomeromycetes</taxon>
        <taxon>Glomerales</taxon>
        <taxon>Glomeraceae</taxon>
        <taxon>Glomus</taxon>
    </lineage>
</organism>
<evidence type="ECO:0000256" key="6">
    <source>
        <dbReference type="SAM" id="Phobius"/>
    </source>
</evidence>
<name>A0A397SPK1_9GLOM</name>
<dbReference type="PRINTS" id="PR00080">
    <property type="entry name" value="SDRFAMILY"/>
</dbReference>
<dbReference type="AlphaFoldDB" id="A0A397SPK1"/>
<evidence type="ECO:0000313" key="7">
    <source>
        <dbReference type="EMBL" id="RIA86536.1"/>
    </source>
</evidence>
<comment type="caution">
    <text evidence="7">The sequence shown here is derived from an EMBL/GenBank/DDBJ whole genome shotgun (WGS) entry which is preliminary data.</text>
</comment>
<evidence type="ECO:0000256" key="1">
    <source>
        <dbReference type="ARBA" id="ARBA00006484"/>
    </source>
</evidence>
<dbReference type="PANTHER" id="PTHR44196:SF1">
    <property type="entry name" value="DEHYDROGENASE_REDUCTASE SDR FAMILY MEMBER 7B"/>
    <property type="match status" value="1"/>
</dbReference>
<sequence>MSALTQINPLAVITSSSVVSTVILTGFVLALPFLYLANFYFRYKRHQAATPWPVNGKVVVITGASSGIGEELAYEFARQGAKLILCARRVDKLSNVAQVCKDKYGAVDVTISKADVTRESDVVRLIETISATHDKIDCLVLNAGVSMGEALEKISDFSVIKDIMDVNYFGSTMFTYHALPLLKNAEKSRIVIVSSLSAIIPGVPYRSGYNASKYALKGFFESLQAELINDNIFITIAYPGVVKTEINQSRLGKNPISLDFSNAMSAEECSKIIVDGTIKGHKEIILTNMGRLGRIMEGIFPDLLFHLSYSRSKNYFSEEKEKVKDQ</sequence>
<dbReference type="EMBL" id="QKYT01000358">
    <property type="protein sequence ID" value="RIA86536.1"/>
    <property type="molecule type" value="Genomic_DNA"/>
</dbReference>
<keyword evidence="6" id="KW-1133">Transmembrane helix</keyword>
<evidence type="ECO:0000313" key="8">
    <source>
        <dbReference type="Proteomes" id="UP000265703"/>
    </source>
</evidence>
<dbReference type="PANTHER" id="PTHR44196">
    <property type="entry name" value="DEHYDROGENASE/REDUCTASE SDR FAMILY MEMBER 7B"/>
    <property type="match status" value="1"/>
</dbReference>
<gene>
    <name evidence="7" type="ORF">C1645_714429</name>
</gene>
<evidence type="ECO:0000256" key="4">
    <source>
        <dbReference type="ARBA" id="ARBA00037096"/>
    </source>
</evidence>
<keyword evidence="2" id="KW-0521">NADP</keyword>
<protein>
    <submittedName>
        <fullName evidence="7">Uncharacterized protein</fullName>
    </submittedName>
</protein>
<dbReference type="InterPro" id="IPR036291">
    <property type="entry name" value="NAD(P)-bd_dom_sf"/>
</dbReference>
<dbReference type="Gene3D" id="3.40.50.720">
    <property type="entry name" value="NAD(P)-binding Rossmann-like Domain"/>
    <property type="match status" value="1"/>
</dbReference>
<dbReference type="InterPro" id="IPR020904">
    <property type="entry name" value="Sc_DH/Rdtase_CS"/>
</dbReference>
<keyword evidence="6" id="KW-0472">Membrane</keyword>
<evidence type="ECO:0000256" key="3">
    <source>
        <dbReference type="ARBA" id="ARBA00023002"/>
    </source>
</evidence>
<accession>A0A397SPK1</accession>
<dbReference type="Proteomes" id="UP000265703">
    <property type="component" value="Unassembled WGS sequence"/>
</dbReference>